<name>A0A6A5TXN6_9PLEO</name>
<dbReference type="AlphaFoldDB" id="A0A6A5TXN6"/>
<protein>
    <submittedName>
        <fullName evidence="1">Uncharacterized protein</fullName>
    </submittedName>
</protein>
<dbReference type="Proteomes" id="UP000800035">
    <property type="component" value="Unassembled WGS sequence"/>
</dbReference>
<reference evidence="1" key="1">
    <citation type="journal article" date="2020" name="Stud. Mycol.">
        <title>101 Dothideomycetes genomes: a test case for predicting lifestyles and emergence of pathogens.</title>
        <authorList>
            <person name="Haridas S."/>
            <person name="Albert R."/>
            <person name="Binder M."/>
            <person name="Bloem J."/>
            <person name="Labutti K."/>
            <person name="Salamov A."/>
            <person name="Andreopoulos B."/>
            <person name="Baker S."/>
            <person name="Barry K."/>
            <person name="Bills G."/>
            <person name="Bluhm B."/>
            <person name="Cannon C."/>
            <person name="Castanera R."/>
            <person name="Culley D."/>
            <person name="Daum C."/>
            <person name="Ezra D."/>
            <person name="Gonzalez J."/>
            <person name="Henrissat B."/>
            <person name="Kuo A."/>
            <person name="Liang C."/>
            <person name="Lipzen A."/>
            <person name="Lutzoni F."/>
            <person name="Magnuson J."/>
            <person name="Mondo S."/>
            <person name="Nolan M."/>
            <person name="Ohm R."/>
            <person name="Pangilinan J."/>
            <person name="Park H.-J."/>
            <person name="Ramirez L."/>
            <person name="Alfaro M."/>
            <person name="Sun H."/>
            <person name="Tritt A."/>
            <person name="Yoshinaga Y."/>
            <person name="Zwiers L.-H."/>
            <person name="Turgeon B."/>
            <person name="Goodwin S."/>
            <person name="Spatafora J."/>
            <person name="Crous P."/>
            <person name="Grigoriev I."/>
        </authorList>
    </citation>
    <scope>NUCLEOTIDE SEQUENCE</scope>
    <source>
        <strain evidence="1">CBS 675.92</strain>
    </source>
</reference>
<sequence>MHLLRYGLISISVRCMGIGGRAVCGVDENVSSNVNPTSNDDPPPHFDHLSSKYIHLRCVHGQHQRILQKMQAASTASLCSLRLPVPSRLTGSSARCYMKLMYSSDLTSGEIPPRSTEAYEREIQVDDGAISKGCLISERWDRIAGSNTYSTTVEYQYQGHLLKLSGYVIQLEGESPRLEAYQYN</sequence>
<keyword evidence="2" id="KW-1185">Reference proteome</keyword>
<accession>A0A6A5TXN6</accession>
<evidence type="ECO:0000313" key="2">
    <source>
        <dbReference type="Proteomes" id="UP000800035"/>
    </source>
</evidence>
<evidence type="ECO:0000313" key="1">
    <source>
        <dbReference type="EMBL" id="KAF1955456.1"/>
    </source>
</evidence>
<gene>
    <name evidence="1" type="ORF">CC80DRAFT_85038</name>
</gene>
<proteinExistence type="predicted"/>
<organism evidence="1 2">
    <name type="scientific">Byssothecium circinans</name>
    <dbReference type="NCBI Taxonomy" id="147558"/>
    <lineage>
        <taxon>Eukaryota</taxon>
        <taxon>Fungi</taxon>
        <taxon>Dikarya</taxon>
        <taxon>Ascomycota</taxon>
        <taxon>Pezizomycotina</taxon>
        <taxon>Dothideomycetes</taxon>
        <taxon>Pleosporomycetidae</taxon>
        <taxon>Pleosporales</taxon>
        <taxon>Massarineae</taxon>
        <taxon>Massarinaceae</taxon>
        <taxon>Byssothecium</taxon>
    </lineage>
</organism>
<dbReference type="EMBL" id="ML976994">
    <property type="protein sequence ID" value="KAF1955456.1"/>
    <property type="molecule type" value="Genomic_DNA"/>
</dbReference>